<evidence type="ECO:0000256" key="1">
    <source>
        <dbReference type="ARBA" id="ARBA00000385"/>
    </source>
</evidence>
<dbReference type="eggNOG" id="COG0130">
    <property type="taxonomic scope" value="Bacteria"/>
</dbReference>
<feature type="domain" description="Pseudouridine synthase II N-terminal" evidence="6">
    <location>
        <begin position="40"/>
        <end position="190"/>
    </location>
</feature>
<protein>
    <recommendedName>
        <fullName evidence="5">tRNA pseudouridine synthase B</fullName>
        <ecNumber evidence="5">5.4.99.25</ecNumber>
    </recommendedName>
    <alternativeName>
        <fullName evidence="5">tRNA pseudouridine(55) synthase</fullName>
        <shortName evidence="5">Psi55 synthase</shortName>
    </alternativeName>
    <alternativeName>
        <fullName evidence="5">tRNA pseudouridylate synthase</fullName>
    </alternativeName>
    <alternativeName>
        <fullName evidence="5">tRNA-uridine isomerase</fullName>
    </alternativeName>
</protein>
<reference evidence="9 10" key="1">
    <citation type="journal article" date="2007" name="Environ. Microbiol.">
        <title>Whole-genome analysis of the ammonia-oxidizing bacterium, Nitrosomonas eutropha C91: implications for niche adaptation.</title>
        <authorList>
            <person name="Stein L.Y."/>
            <person name="Arp D.J."/>
            <person name="Berube P.M."/>
            <person name="Chain P.S."/>
            <person name="Hauser L."/>
            <person name="Jetten M.S."/>
            <person name="Klotz M.G."/>
            <person name="Larimer F.W."/>
            <person name="Norton J.M."/>
            <person name="Op den Camp H.J.M."/>
            <person name="Shin M."/>
            <person name="Wei X."/>
        </authorList>
    </citation>
    <scope>NUCLEOTIDE SEQUENCE [LARGE SCALE GENOMIC DNA]</scope>
    <source>
        <strain evidence="10">DSM 101675 / C91 / Nm57</strain>
    </source>
</reference>
<dbReference type="SUPFAM" id="SSF88697">
    <property type="entry name" value="PUA domain-like"/>
    <property type="match status" value="1"/>
</dbReference>
<dbReference type="SUPFAM" id="SSF55120">
    <property type="entry name" value="Pseudouridine synthase"/>
    <property type="match status" value="1"/>
</dbReference>
<accession>Q0AFJ5</accession>
<keyword evidence="9" id="KW-0456">Lyase</keyword>
<dbReference type="GO" id="GO:0160148">
    <property type="term" value="F:tRNA pseudouridine(55) synthase activity"/>
    <property type="evidence" value="ECO:0007669"/>
    <property type="project" value="UniProtKB-EC"/>
</dbReference>
<evidence type="ECO:0000313" key="9">
    <source>
        <dbReference type="EMBL" id="ABI59887.1"/>
    </source>
</evidence>
<dbReference type="GO" id="GO:0016829">
    <property type="term" value="F:lyase activity"/>
    <property type="evidence" value="ECO:0007669"/>
    <property type="project" value="UniProtKB-KW"/>
</dbReference>
<dbReference type="Pfam" id="PF01509">
    <property type="entry name" value="TruB_N"/>
    <property type="match status" value="1"/>
</dbReference>
<comment type="catalytic activity">
    <reaction evidence="1 5">
        <text>uridine(55) in tRNA = pseudouridine(55) in tRNA</text>
        <dbReference type="Rhea" id="RHEA:42532"/>
        <dbReference type="Rhea" id="RHEA-COMP:10101"/>
        <dbReference type="Rhea" id="RHEA-COMP:10102"/>
        <dbReference type="ChEBI" id="CHEBI:65314"/>
        <dbReference type="ChEBI" id="CHEBI:65315"/>
        <dbReference type="EC" id="5.4.99.25"/>
    </reaction>
</comment>
<dbReference type="AlphaFoldDB" id="Q0AFJ5"/>
<dbReference type="Proteomes" id="UP000001966">
    <property type="component" value="Chromosome"/>
</dbReference>
<dbReference type="EMBL" id="CP000450">
    <property type="protein sequence ID" value="ABI59887.1"/>
    <property type="molecule type" value="Genomic_DNA"/>
</dbReference>
<dbReference type="STRING" id="335283.Neut_1644"/>
<dbReference type="InterPro" id="IPR036974">
    <property type="entry name" value="PUA_sf"/>
</dbReference>
<dbReference type="GO" id="GO:0031119">
    <property type="term" value="P:tRNA pseudouridine synthesis"/>
    <property type="evidence" value="ECO:0007669"/>
    <property type="project" value="UniProtKB-UniRule"/>
</dbReference>
<organism evidence="9 10">
    <name type="scientific">Nitrosomonas eutropha (strain DSM 101675 / C91 / Nm57)</name>
    <dbReference type="NCBI Taxonomy" id="335283"/>
    <lineage>
        <taxon>Bacteria</taxon>
        <taxon>Pseudomonadati</taxon>
        <taxon>Pseudomonadota</taxon>
        <taxon>Betaproteobacteria</taxon>
        <taxon>Nitrosomonadales</taxon>
        <taxon>Nitrosomonadaceae</taxon>
        <taxon>Nitrosomonas</taxon>
    </lineage>
</organism>
<dbReference type="PANTHER" id="PTHR13767">
    <property type="entry name" value="TRNA-PSEUDOURIDINE SYNTHASE"/>
    <property type="match status" value="1"/>
</dbReference>
<dbReference type="InterPro" id="IPR002501">
    <property type="entry name" value="PsdUridine_synth_N"/>
</dbReference>
<feature type="domain" description="tRNA pseudouridylate synthase B C-terminal" evidence="8">
    <location>
        <begin position="191"/>
        <end position="249"/>
    </location>
</feature>
<dbReference type="Gene3D" id="3.30.2350.10">
    <property type="entry name" value="Pseudouridine synthase"/>
    <property type="match status" value="1"/>
</dbReference>
<evidence type="ECO:0000256" key="4">
    <source>
        <dbReference type="ARBA" id="ARBA00023235"/>
    </source>
</evidence>
<evidence type="ECO:0000256" key="2">
    <source>
        <dbReference type="ARBA" id="ARBA00005642"/>
    </source>
</evidence>
<sequence>MVKLLSSARSVQLKSVNCNGVLLLNKPVGISSNRALQISKRLLSATKAGHTGTLDPMAQGLLPICLGEATKFSSALLSADKTYKASLQLGYISSTGDAEGEIRRVAKSDACPPDSRQVTAILQTFLGRSNQIPPMFSALKLYGKPLYRYAREGITIERKVREIVIHSISLNALSGFEMMIAVRCSSGTYIRTLAEDIGKALGYGGAYLTALSRTGVGHFDLSQACNLDQLESEQPSDRLKFLYPIDSLLSDIPSMVFDDDEVVRLQQGQKIRKDRSRPLFLASPKLKLYDRENIFLGLGEWVDSEVIAPRRMVVLAAVTAAGGLADSIG</sequence>
<dbReference type="InterPro" id="IPR020103">
    <property type="entry name" value="PsdUridine_synth_cat_dom_sf"/>
</dbReference>
<keyword evidence="4 5" id="KW-0413">Isomerase</keyword>
<dbReference type="OrthoDB" id="9802309at2"/>
<proteinExistence type="inferred from homology"/>
<dbReference type="InterPro" id="IPR014780">
    <property type="entry name" value="tRNA_psdUridine_synth_TruB"/>
</dbReference>
<comment type="function">
    <text evidence="5">Responsible for synthesis of pseudouridine from uracil-55 in the psi GC loop of transfer RNAs.</text>
</comment>
<dbReference type="GO" id="GO:0003723">
    <property type="term" value="F:RNA binding"/>
    <property type="evidence" value="ECO:0007669"/>
    <property type="project" value="InterPro"/>
</dbReference>
<dbReference type="GO" id="GO:1990481">
    <property type="term" value="P:mRNA pseudouridine synthesis"/>
    <property type="evidence" value="ECO:0007669"/>
    <property type="project" value="TreeGrafter"/>
</dbReference>
<dbReference type="HAMAP" id="MF_01080">
    <property type="entry name" value="TruB_bact"/>
    <property type="match status" value="1"/>
</dbReference>
<evidence type="ECO:0000259" key="8">
    <source>
        <dbReference type="Pfam" id="PF16198"/>
    </source>
</evidence>
<gene>
    <name evidence="5" type="primary">truB</name>
    <name evidence="9" type="ordered locus">Neut_1644</name>
</gene>
<keyword evidence="3 5" id="KW-0819">tRNA processing</keyword>
<dbReference type="InterPro" id="IPR015240">
    <property type="entry name" value="tRNA_sdUridine_synth_fam1_C"/>
</dbReference>
<dbReference type="CDD" id="cd02573">
    <property type="entry name" value="PseudoU_synth_EcTruB"/>
    <property type="match status" value="1"/>
</dbReference>
<dbReference type="EC" id="5.4.99.25" evidence="5"/>
<dbReference type="CDD" id="cd21152">
    <property type="entry name" value="PUA_TruB_bacterial"/>
    <property type="match status" value="1"/>
</dbReference>
<dbReference type="RefSeq" id="WP_011634693.1">
    <property type="nucleotide sequence ID" value="NC_008344.1"/>
</dbReference>
<dbReference type="Pfam" id="PF16198">
    <property type="entry name" value="TruB_C_2"/>
    <property type="match status" value="1"/>
</dbReference>
<dbReference type="Gene3D" id="2.30.130.10">
    <property type="entry name" value="PUA domain"/>
    <property type="match status" value="1"/>
</dbReference>
<evidence type="ECO:0000256" key="5">
    <source>
        <dbReference type="HAMAP-Rule" id="MF_01080"/>
    </source>
</evidence>
<dbReference type="HOGENOM" id="CLU_032087_0_3_4"/>
<feature type="domain" description="tRNA pseudouridine synthase II TruB subfamily 1 C-terminal" evidence="7">
    <location>
        <begin position="253"/>
        <end position="313"/>
    </location>
</feature>
<evidence type="ECO:0000259" key="6">
    <source>
        <dbReference type="Pfam" id="PF01509"/>
    </source>
</evidence>
<dbReference type="NCBIfam" id="TIGR00431">
    <property type="entry name" value="TruB"/>
    <property type="match status" value="1"/>
</dbReference>
<dbReference type="PANTHER" id="PTHR13767:SF2">
    <property type="entry name" value="PSEUDOURIDYLATE SYNTHASE TRUB1"/>
    <property type="match status" value="1"/>
</dbReference>
<evidence type="ECO:0000259" key="7">
    <source>
        <dbReference type="Pfam" id="PF09157"/>
    </source>
</evidence>
<feature type="active site" description="Nucleophile" evidence="5">
    <location>
        <position position="55"/>
    </location>
</feature>
<evidence type="ECO:0000256" key="3">
    <source>
        <dbReference type="ARBA" id="ARBA00022694"/>
    </source>
</evidence>
<dbReference type="InterPro" id="IPR015947">
    <property type="entry name" value="PUA-like_sf"/>
</dbReference>
<dbReference type="InterPro" id="IPR032819">
    <property type="entry name" value="TruB_C"/>
</dbReference>
<dbReference type="KEGG" id="net:Neut_1644"/>
<evidence type="ECO:0000313" key="10">
    <source>
        <dbReference type="Proteomes" id="UP000001966"/>
    </source>
</evidence>
<comment type="similarity">
    <text evidence="2 5">Belongs to the pseudouridine synthase TruB family. Type 1 subfamily.</text>
</comment>
<dbReference type="Pfam" id="PF09157">
    <property type="entry name" value="TruB-C_2"/>
    <property type="match status" value="1"/>
</dbReference>
<name>Q0AFJ5_NITEC</name>